<dbReference type="AlphaFoldDB" id="A0A0L8HSW1"/>
<sequence length="98" mass="10922">MIKCRAIELRLMELWRKAVHGSLGKGNLAMKNAFIHSLDTPFNILNCKCSIVLCSKEDCSTTGKRGNPSRIDCCCPCEMRIPFLELDFITSQRTIAGG</sequence>
<gene>
    <name evidence="1" type="ORF">OCBIM_22006958mg</name>
</gene>
<name>A0A0L8HSW1_OCTBM</name>
<organism evidence="1">
    <name type="scientific">Octopus bimaculoides</name>
    <name type="common">California two-spotted octopus</name>
    <dbReference type="NCBI Taxonomy" id="37653"/>
    <lineage>
        <taxon>Eukaryota</taxon>
        <taxon>Metazoa</taxon>
        <taxon>Spiralia</taxon>
        <taxon>Lophotrochozoa</taxon>
        <taxon>Mollusca</taxon>
        <taxon>Cephalopoda</taxon>
        <taxon>Coleoidea</taxon>
        <taxon>Octopodiformes</taxon>
        <taxon>Octopoda</taxon>
        <taxon>Incirrata</taxon>
        <taxon>Octopodidae</taxon>
        <taxon>Octopus</taxon>
    </lineage>
</organism>
<protein>
    <submittedName>
        <fullName evidence="1">Uncharacterized protein</fullName>
    </submittedName>
</protein>
<dbReference type="EMBL" id="KQ417367">
    <property type="protein sequence ID" value="KOF92294.1"/>
    <property type="molecule type" value="Genomic_DNA"/>
</dbReference>
<proteinExistence type="predicted"/>
<evidence type="ECO:0000313" key="1">
    <source>
        <dbReference type="EMBL" id="KOF92294.1"/>
    </source>
</evidence>
<accession>A0A0L8HSW1</accession>
<reference evidence="1" key="1">
    <citation type="submission" date="2015-07" db="EMBL/GenBank/DDBJ databases">
        <title>MeaNS - Measles Nucleotide Surveillance Program.</title>
        <authorList>
            <person name="Tran T."/>
            <person name="Druce J."/>
        </authorList>
    </citation>
    <scope>NUCLEOTIDE SEQUENCE</scope>
    <source>
        <strain evidence="1">UCB-OBI-ISO-001</strain>
        <tissue evidence="1">Gonad</tissue>
    </source>
</reference>